<dbReference type="PANTHER" id="PTHR30047">
    <property type="entry name" value="HIGH-AFFINITY CHOLINE TRANSPORT PROTEIN-RELATED"/>
    <property type="match status" value="1"/>
</dbReference>
<dbReference type="InterPro" id="IPR000060">
    <property type="entry name" value="BCCT_transptr"/>
</dbReference>
<feature type="transmembrane region" description="Helical" evidence="8">
    <location>
        <begin position="420"/>
        <end position="438"/>
    </location>
</feature>
<evidence type="ECO:0000256" key="8">
    <source>
        <dbReference type="SAM" id="Phobius"/>
    </source>
</evidence>
<evidence type="ECO:0000256" key="3">
    <source>
        <dbReference type="ARBA" id="ARBA00022448"/>
    </source>
</evidence>
<accession>A0A1S1Z1Z7</accession>
<feature type="transmembrane region" description="Helical" evidence="8">
    <location>
        <begin position="298"/>
        <end position="315"/>
    </location>
</feature>
<evidence type="ECO:0000256" key="1">
    <source>
        <dbReference type="ARBA" id="ARBA00004651"/>
    </source>
</evidence>
<feature type="transmembrane region" description="Helical" evidence="8">
    <location>
        <begin position="210"/>
        <end position="232"/>
    </location>
</feature>
<evidence type="ECO:0008006" key="11">
    <source>
        <dbReference type="Google" id="ProtNLM"/>
    </source>
</evidence>
<evidence type="ECO:0000256" key="7">
    <source>
        <dbReference type="ARBA" id="ARBA00023136"/>
    </source>
</evidence>
<sequence length="472" mass="53261">MKVNFNQGSIIFCSVIAFIFLIFPKDSISFLEMIINFLLHKLDRPILWFVSIILLFCIGLALSPLGKIKLGNQSPEFSTFSWVAMLFAAGMGSGLIFWGVAEPVYHLNAPINNTNNSLMALSITNFHWGLHAWGIYAFSGLVFAWFSYRKGRKMDILCIFPEKHHRYLRLLNFLGVISIIFGVAGTLANSIALIQSGIEHYFPFNLTNGLFFRIGLLCLLTIIFTLSSITGLKRGVKLLSDFNVLLALLLLGSLFLINHQIQSIKIFFSSIIDYLKSLPSLSFIIEEENRKWSQSWSIIYFLWWIAWAPFTGLFIARISKGRSVREFILSILIYPTLITILWFAIFGGNALQSNQLENIQAAVNQNYTLGLFTYLELFEHSILLGCICILLLITFVITSADSAIYVTGMLTNNTSTINKITWALLLFSISMGLLYQNNVDLNKVIAIFGAFPFCIILIGQGILLIRSMLKDL</sequence>
<feature type="transmembrane region" description="Helical" evidence="8">
    <location>
        <begin position="128"/>
        <end position="148"/>
    </location>
</feature>
<dbReference type="RefSeq" id="WP_044226095.1">
    <property type="nucleotide sequence ID" value="NZ_JRYR02000001.1"/>
</dbReference>
<comment type="similarity">
    <text evidence="2">Belongs to the BCCT transporter (TC 2.A.15) family.</text>
</comment>
<dbReference type="AlphaFoldDB" id="A0A1S1Z1Z7"/>
<dbReference type="OrthoDB" id="9775735at2"/>
<feature type="transmembrane region" description="Helical" evidence="8">
    <location>
        <begin position="46"/>
        <end position="65"/>
    </location>
</feature>
<keyword evidence="4" id="KW-1003">Cell membrane</keyword>
<feature type="transmembrane region" description="Helical" evidence="8">
    <location>
        <begin position="327"/>
        <end position="346"/>
    </location>
</feature>
<feature type="transmembrane region" description="Helical" evidence="8">
    <location>
        <begin position="444"/>
        <end position="465"/>
    </location>
</feature>
<feature type="transmembrane region" description="Helical" evidence="8">
    <location>
        <begin position="244"/>
        <end position="261"/>
    </location>
</feature>
<feature type="transmembrane region" description="Helical" evidence="8">
    <location>
        <begin position="169"/>
        <end position="198"/>
    </location>
</feature>
<organism evidence="9 10">
    <name type="scientific">Flammeovirga pacifica</name>
    <dbReference type="NCBI Taxonomy" id="915059"/>
    <lineage>
        <taxon>Bacteria</taxon>
        <taxon>Pseudomonadati</taxon>
        <taxon>Bacteroidota</taxon>
        <taxon>Cytophagia</taxon>
        <taxon>Cytophagales</taxon>
        <taxon>Flammeovirgaceae</taxon>
        <taxon>Flammeovirga</taxon>
    </lineage>
</organism>
<protein>
    <recommendedName>
        <fullName evidence="11">Glycine/betaine ABC transporter</fullName>
    </recommendedName>
</protein>
<dbReference type="GO" id="GO:0005886">
    <property type="term" value="C:plasma membrane"/>
    <property type="evidence" value="ECO:0007669"/>
    <property type="project" value="UniProtKB-SubCell"/>
</dbReference>
<evidence type="ECO:0000313" key="9">
    <source>
        <dbReference type="EMBL" id="OHX67296.1"/>
    </source>
</evidence>
<keyword evidence="10" id="KW-1185">Reference proteome</keyword>
<evidence type="ECO:0000256" key="5">
    <source>
        <dbReference type="ARBA" id="ARBA00022692"/>
    </source>
</evidence>
<name>A0A1S1Z1Z7_FLAPC</name>
<feature type="transmembrane region" description="Helical" evidence="8">
    <location>
        <begin position="5"/>
        <end position="23"/>
    </location>
</feature>
<feature type="transmembrane region" description="Helical" evidence="8">
    <location>
        <begin position="77"/>
        <end position="100"/>
    </location>
</feature>
<dbReference type="Pfam" id="PF02028">
    <property type="entry name" value="BCCT"/>
    <property type="match status" value="1"/>
</dbReference>
<evidence type="ECO:0000313" key="10">
    <source>
        <dbReference type="Proteomes" id="UP000179797"/>
    </source>
</evidence>
<dbReference type="EMBL" id="JRYR02000001">
    <property type="protein sequence ID" value="OHX67296.1"/>
    <property type="molecule type" value="Genomic_DNA"/>
</dbReference>
<keyword evidence="3" id="KW-0813">Transport</keyword>
<gene>
    <name evidence="9" type="ORF">NH26_13565</name>
</gene>
<proteinExistence type="inferred from homology"/>
<comment type="subcellular location">
    <subcellularLocation>
        <location evidence="1">Cell membrane</location>
        <topology evidence="1">Multi-pass membrane protein</topology>
    </subcellularLocation>
</comment>
<dbReference type="STRING" id="915059.NH26_13565"/>
<dbReference type="GO" id="GO:0022857">
    <property type="term" value="F:transmembrane transporter activity"/>
    <property type="evidence" value="ECO:0007669"/>
    <property type="project" value="InterPro"/>
</dbReference>
<evidence type="ECO:0000256" key="4">
    <source>
        <dbReference type="ARBA" id="ARBA00022475"/>
    </source>
</evidence>
<keyword evidence="6 8" id="KW-1133">Transmembrane helix</keyword>
<feature type="transmembrane region" description="Helical" evidence="8">
    <location>
        <begin position="382"/>
        <end position="408"/>
    </location>
</feature>
<evidence type="ECO:0000256" key="2">
    <source>
        <dbReference type="ARBA" id="ARBA00005658"/>
    </source>
</evidence>
<dbReference type="PANTHER" id="PTHR30047:SF7">
    <property type="entry name" value="HIGH-AFFINITY CHOLINE TRANSPORT PROTEIN"/>
    <property type="match status" value="1"/>
</dbReference>
<keyword evidence="5 8" id="KW-0812">Transmembrane</keyword>
<comment type="caution">
    <text evidence="9">The sequence shown here is derived from an EMBL/GenBank/DDBJ whole genome shotgun (WGS) entry which is preliminary data.</text>
</comment>
<reference evidence="9 10" key="1">
    <citation type="journal article" date="2012" name="Int. J. Syst. Evol. Microbiol.">
        <title>Flammeovirga pacifica sp. nov., isolated from deep-sea sediment.</title>
        <authorList>
            <person name="Xu H."/>
            <person name="Fu Y."/>
            <person name="Yang N."/>
            <person name="Ding Z."/>
            <person name="Lai Q."/>
            <person name="Zeng R."/>
        </authorList>
    </citation>
    <scope>NUCLEOTIDE SEQUENCE [LARGE SCALE GENOMIC DNA]</scope>
    <source>
        <strain evidence="10">DSM 24597 / LMG 26175 / WPAGA1</strain>
    </source>
</reference>
<evidence type="ECO:0000256" key="6">
    <source>
        <dbReference type="ARBA" id="ARBA00022989"/>
    </source>
</evidence>
<dbReference type="Proteomes" id="UP000179797">
    <property type="component" value="Unassembled WGS sequence"/>
</dbReference>
<keyword evidence="7 8" id="KW-0472">Membrane</keyword>